<feature type="chain" id="PRO_5047247895" description="Lysozyme-like domain-containing protein" evidence="1">
    <location>
        <begin position="22"/>
        <end position="212"/>
    </location>
</feature>
<evidence type="ECO:0000313" key="2">
    <source>
        <dbReference type="EMBL" id="KAL2855489.1"/>
    </source>
</evidence>
<proteinExistence type="predicted"/>
<name>A0ABR4KT66_9EURO</name>
<reference evidence="2 3" key="1">
    <citation type="submission" date="2024-07" db="EMBL/GenBank/DDBJ databases">
        <title>Section-level genome sequencing and comparative genomics of Aspergillus sections Usti and Cavernicolus.</title>
        <authorList>
            <consortium name="Lawrence Berkeley National Laboratory"/>
            <person name="Nybo J.L."/>
            <person name="Vesth T.C."/>
            <person name="Theobald S."/>
            <person name="Frisvad J.C."/>
            <person name="Larsen T.O."/>
            <person name="Kjaerboelling I."/>
            <person name="Rothschild-Mancinelli K."/>
            <person name="Lyhne E.K."/>
            <person name="Kogle M.E."/>
            <person name="Barry K."/>
            <person name="Clum A."/>
            <person name="Na H."/>
            <person name="Ledsgaard L."/>
            <person name="Lin J."/>
            <person name="Lipzen A."/>
            <person name="Kuo A."/>
            <person name="Riley R."/>
            <person name="Mondo S."/>
            <person name="Labutti K."/>
            <person name="Haridas S."/>
            <person name="Pangalinan J."/>
            <person name="Salamov A.A."/>
            <person name="Simmons B.A."/>
            <person name="Magnuson J.K."/>
            <person name="Chen J."/>
            <person name="Drula E."/>
            <person name="Henrissat B."/>
            <person name="Wiebenga A."/>
            <person name="Lubbers R.J."/>
            <person name="Gomes A.C."/>
            <person name="Makela M.R."/>
            <person name="Stajich J."/>
            <person name="Grigoriev I.V."/>
            <person name="Mortensen U.H."/>
            <person name="De Vries R.P."/>
            <person name="Baker S.E."/>
            <person name="Andersen M.R."/>
        </authorList>
    </citation>
    <scope>NUCLEOTIDE SEQUENCE [LARGE SCALE GENOMIC DNA]</scope>
    <source>
        <strain evidence="2 3">CBS 123904</strain>
    </source>
</reference>
<feature type="signal peptide" evidence="1">
    <location>
        <begin position="1"/>
        <end position="21"/>
    </location>
</feature>
<dbReference type="Proteomes" id="UP001610446">
    <property type="component" value="Unassembled WGS sequence"/>
</dbReference>
<evidence type="ECO:0008006" key="4">
    <source>
        <dbReference type="Google" id="ProtNLM"/>
    </source>
</evidence>
<keyword evidence="3" id="KW-1185">Reference proteome</keyword>
<evidence type="ECO:0000313" key="3">
    <source>
        <dbReference type="Proteomes" id="UP001610446"/>
    </source>
</evidence>
<evidence type="ECO:0000256" key="1">
    <source>
        <dbReference type="SAM" id="SignalP"/>
    </source>
</evidence>
<dbReference type="EMBL" id="JBFXLU010000010">
    <property type="protein sequence ID" value="KAL2855489.1"/>
    <property type="molecule type" value="Genomic_DNA"/>
</dbReference>
<organism evidence="2 3">
    <name type="scientific">Aspergillus pseudoustus</name>
    <dbReference type="NCBI Taxonomy" id="1810923"/>
    <lineage>
        <taxon>Eukaryota</taxon>
        <taxon>Fungi</taxon>
        <taxon>Dikarya</taxon>
        <taxon>Ascomycota</taxon>
        <taxon>Pezizomycotina</taxon>
        <taxon>Eurotiomycetes</taxon>
        <taxon>Eurotiomycetidae</taxon>
        <taxon>Eurotiales</taxon>
        <taxon>Aspergillaceae</taxon>
        <taxon>Aspergillus</taxon>
        <taxon>Aspergillus subgen. Nidulantes</taxon>
    </lineage>
</organism>
<accession>A0ABR4KT66</accession>
<gene>
    <name evidence="2" type="ORF">BJY01DRAFT_2776</name>
</gene>
<sequence length="212" mass="22167">MKSILSLLPLASLLLPLGASASPCIPQGVTITAQQILHVAPNSTTCANAPASTLGECATAAQAAPALSAAFTKYTLTSKAEQAAVLGLIAFESGEFEYNRNHHPGVPGQGTRNMQSPAFNAKYAASIPAIKDQAEAVKDDPDAVLDLLVAVPEYDFGSGAWFLTTQCEESVRTALQSGSEAGWRGFIVDCVGTEANDARRKYWVRAVEALGA</sequence>
<protein>
    <recommendedName>
        <fullName evidence="4">Lysozyme-like domain-containing protein</fullName>
    </recommendedName>
</protein>
<comment type="caution">
    <text evidence="2">The sequence shown here is derived from an EMBL/GenBank/DDBJ whole genome shotgun (WGS) entry which is preliminary data.</text>
</comment>
<keyword evidence="1" id="KW-0732">Signal</keyword>